<keyword evidence="3" id="KW-0808">Transferase</keyword>
<dbReference type="InterPro" id="IPR021820">
    <property type="entry name" value="S-locus_recpt_kinase_C"/>
</dbReference>
<reference evidence="4" key="1">
    <citation type="submission" date="2016-06" db="EMBL/GenBank/DDBJ databases">
        <title>Parallel loss of symbiosis genes in relatives of nitrogen-fixing non-legume Parasponia.</title>
        <authorList>
            <person name="Van Velzen R."/>
            <person name="Holmer R."/>
            <person name="Bu F."/>
            <person name="Rutten L."/>
            <person name="Van Zeijl A."/>
            <person name="Liu W."/>
            <person name="Santuari L."/>
            <person name="Cao Q."/>
            <person name="Sharma T."/>
            <person name="Shen D."/>
            <person name="Roswanjaya Y."/>
            <person name="Wardhani T."/>
            <person name="Kalhor M.S."/>
            <person name="Jansen J."/>
            <person name="Van den Hoogen J."/>
            <person name="Gungor B."/>
            <person name="Hartog M."/>
            <person name="Hontelez J."/>
            <person name="Verver J."/>
            <person name="Yang W.-C."/>
            <person name="Schijlen E."/>
            <person name="Repin R."/>
            <person name="Schilthuizen M."/>
            <person name="Schranz E."/>
            <person name="Heidstra R."/>
            <person name="Miyata K."/>
            <person name="Fedorova E."/>
            <person name="Kohlen W."/>
            <person name="Bisseling T."/>
            <person name="Smit S."/>
            <person name="Geurts R."/>
        </authorList>
    </citation>
    <scope>NUCLEOTIDE SEQUENCE [LARGE SCALE GENOMIC DNA]</scope>
    <source>
        <strain evidence="4">cv. RG33-2</strain>
    </source>
</reference>
<dbReference type="Gene3D" id="1.10.510.10">
    <property type="entry name" value="Transferase(Phosphotransferase) domain 1"/>
    <property type="match status" value="1"/>
</dbReference>
<name>A0A2P5E9N8_TREOI</name>
<dbReference type="EMBL" id="JXTC01000198">
    <property type="protein sequence ID" value="PON82241.1"/>
    <property type="molecule type" value="Genomic_DNA"/>
</dbReference>
<organism evidence="3 4">
    <name type="scientific">Trema orientale</name>
    <name type="common">Charcoal tree</name>
    <name type="synonym">Celtis orientalis</name>
    <dbReference type="NCBI Taxonomy" id="63057"/>
    <lineage>
        <taxon>Eukaryota</taxon>
        <taxon>Viridiplantae</taxon>
        <taxon>Streptophyta</taxon>
        <taxon>Embryophyta</taxon>
        <taxon>Tracheophyta</taxon>
        <taxon>Spermatophyta</taxon>
        <taxon>Magnoliopsida</taxon>
        <taxon>eudicotyledons</taxon>
        <taxon>Gunneridae</taxon>
        <taxon>Pentapetalae</taxon>
        <taxon>rosids</taxon>
        <taxon>fabids</taxon>
        <taxon>Rosales</taxon>
        <taxon>Cannabaceae</taxon>
        <taxon>Trema</taxon>
    </lineage>
</organism>
<keyword evidence="3" id="KW-0675">Receptor</keyword>
<accession>A0A2P5E9N8</accession>
<sequence length="95" mass="10764">MDDRATELLDGCLRESLYHNVQQVLHCIHIGLLCVQQRPLDRPSMSSVVLMLSSDNTELPRPKKPGYFIESDQPIERSPESSPTNEITMSVLEAR</sequence>
<keyword evidence="4" id="KW-1185">Reference proteome</keyword>
<dbReference type="PANTHER" id="PTHR27006:SF587">
    <property type="entry name" value="RECEPTOR-LIKE SERINE_THREONINE-PROTEIN KINASE"/>
    <property type="match status" value="1"/>
</dbReference>
<feature type="domain" description="S-locus receptor kinase C-terminal" evidence="2">
    <location>
        <begin position="54"/>
        <end position="95"/>
    </location>
</feature>
<evidence type="ECO:0000259" key="2">
    <source>
        <dbReference type="Pfam" id="PF11883"/>
    </source>
</evidence>
<evidence type="ECO:0000313" key="3">
    <source>
        <dbReference type="EMBL" id="PON82241.1"/>
    </source>
</evidence>
<dbReference type="Proteomes" id="UP000237000">
    <property type="component" value="Unassembled WGS sequence"/>
</dbReference>
<dbReference type="Pfam" id="PF11883">
    <property type="entry name" value="DUF3403"/>
    <property type="match status" value="1"/>
</dbReference>
<evidence type="ECO:0000313" key="4">
    <source>
        <dbReference type="Proteomes" id="UP000237000"/>
    </source>
</evidence>
<dbReference type="GO" id="GO:0004674">
    <property type="term" value="F:protein serine/threonine kinase activity"/>
    <property type="evidence" value="ECO:0007669"/>
    <property type="project" value="InterPro"/>
</dbReference>
<feature type="region of interest" description="Disordered" evidence="1">
    <location>
        <begin position="61"/>
        <end position="95"/>
    </location>
</feature>
<proteinExistence type="predicted"/>
<evidence type="ECO:0000256" key="1">
    <source>
        <dbReference type="SAM" id="MobiDB-lite"/>
    </source>
</evidence>
<dbReference type="PANTHER" id="PTHR27006">
    <property type="entry name" value="PROMASTIGOTE SURFACE ANTIGEN PROTEIN PSA"/>
    <property type="match status" value="1"/>
</dbReference>
<dbReference type="OrthoDB" id="909846at2759"/>
<dbReference type="STRING" id="63057.A0A2P5E9N8"/>
<comment type="caution">
    <text evidence="3">The sequence shown here is derived from an EMBL/GenBank/DDBJ whole genome shotgun (WGS) entry which is preliminary data.</text>
</comment>
<protein>
    <submittedName>
        <fullName evidence="3">S-locus receptor kinase, C-terminal</fullName>
    </submittedName>
</protein>
<dbReference type="InParanoid" id="A0A2P5E9N8"/>
<keyword evidence="3" id="KW-0418">Kinase</keyword>
<gene>
    <name evidence="3" type="ORF">TorRG33x02_219430</name>
</gene>
<dbReference type="AlphaFoldDB" id="A0A2P5E9N8"/>